<organism evidence="1 2">
    <name type="scientific">Aeromonas simiae</name>
    <dbReference type="NCBI Taxonomy" id="218936"/>
    <lineage>
        <taxon>Bacteria</taxon>
        <taxon>Pseudomonadati</taxon>
        <taxon>Pseudomonadota</taxon>
        <taxon>Gammaproteobacteria</taxon>
        <taxon>Aeromonadales</taxon>
        <taxon>Aeromonadaceae</taxon>
        <taxon>Aeromonas</taxon>
    </lineage>
</organism>
<protein>
    <recommendedName>
        <fullName evidence="3">Glycosyl transferase family 28 C-terminal domain-containing protein</fullName>
    </recommendedName>
</protein>
<dbReference type="KEGG" id="asim:FE240_05750"/>
<dbReference type="AlphaFoldDB" id="A0A5J6WWK8"/>
<dbReference type="EMBL" id="CP040449">
    <property type="protein sequence ID" value="QFI54238.1"/>
    <property type="molecule type" value="Genomic_DNA"/>
</dbReference>
<dbReference type="RefSeq" id="WP_193003736.1">
    <property type="nucleotide sequence ID" value="NZ_CP040449.1"/>
</dbReference>
<sequence>MPPLWIFSEGDLARGLGHLSRCSAYAAAWRQQGGTVHWVVDGDELASTLLGEESVSWDNWQQQPISPQQAVAIVDSYSASLTTLESISAGFLRVLYLDDTDRLEYPKGLVIHASPGTPGNQSGIATWRWGPSWQPLRSPFWSVPTRTRVSARIERILLIMGGTDIHDLLPDLVTWLRRHHPDAELNVVNREPDSRLSECRQHHKLDAGLMVDLMCRCDLAISAAGQVTYELARCGLPGILIGVADNQARQLAGWCGPDTFISGGWWHDAALISRLEQGLATLAAPEERSRRAQGLQRLMTGNGTLEALSWLNQA</sequence>
<evidence type="ECO:0008006" key="3">
    <source>
        <dbReference type="Google" id="ProtNLM"/>
    </source>
</evidence>
<dbReference type="Gene3D" id="3.40.50.2000">
    <property type="entry name" value="Glycogen Phosphorylase B"/>
    <property type="match status" value="1"/>
</dbReference>
<evidence type="ECO:0000313" key="2">
    <source>
        <dbReference type="Proteomes" id="UP000594034"/>
    </source>
</evidence>
<dbReference type="SUPFAM" id="SSF53756">
    <property type="entry name" value="UDP-Glycosyltransferase/glycogen phosphorylase"/>
    <property type="match status" value="1"/>
</dbReference>
<accession>A0A5J6WWK8</accession>
<dbReference type="Gene3D" id="3.40.50.11190">
    <property type="match status" value="1"/>
</dbReference>
<keyword evidence="2" id="KW-1185">Reference proteome</keyword>
<proteinExistence type="predicted"/>
<evidence type="ECO:0000313" key="1">
    <source>
        <dbReference type="EMBL" id="QFI54238.1"/>
    </source>
</evidence>
<reference evidence="1 2" key="1">
    <citation type="submission" date="2019-05" db="EMBL/GenBank/DDBJ databases">
        <title>OXA-830, a novel chromosomally encoded expanded-spectrum class D beta-lactamase in Aeromonas simiae.</title>
        <authorList>
            <person name="Zhou W."/>
            <person name="Chen Q."/>
        </authorList>
    </citation>
    <scope>NUCLEOTIDE SEQUENCE [LARGE SCALE GENOMIC DNA]</scope>
    <source>
        <strain evidence="1 2">A6</strain>
    </source>
</reference>
<dbReference type="Proteomes" id="UP000594034">
    <property type="component" value="Chromosome"/>
</dbReference>
<gene>
    <name evidence="1" type="ORF">FE240_05750</name>
</gene>
<name>A0A5J6WWK8_9GAMM</name>